<dbReference type="GO" id="GO:0015940">
    <property type="term" value="P:pantothenate biosynthetic process"/>
    <property type="evidence" value="ECO:0007669"/>
    <property type="project" value="UniProtKB-UniPathway"/>
</dbReference>
<proteinExistence type="inferred from homology"/>
<evidence type="ECO:0000256" key="6">
    <source>
        <dbReference type="ARBA" id="ARBA00022741"/>
    </source>
</evidence>
<feature type="non-terminal residue" evidence="9">
    <location>
        <position position="1"/>
    </location>
</feature>
<keyword evidence="5" id="KW-0566">Pantothenate biosynthesis</keyword>
<dbReference type="EC" id="6.3.2.1" evidence="3"/>
<dbReference type="GO" id="GO:0005524">
    <property type="term" value="F:ATP binding"/>
    <property type="evidence" value="ECO:0007669"/>
    <property type="project" value="UniProtKB-KW"/>
</dbReference>
<protein>
    <recommendedName>
        <fullName evidence="3">pantoate--beta-alanine ligase (AMP-forming)</fullName>
        <ecNumber evidence="3">6.3.2.1</ecNumber>
    </recommendedName>
</protein>
<comment type="catalytic activity">
    <reaction evidence="8">
        <text>(R)-pantoate + beta-alanine + ATP = (R)-pantothenate + AMP + diphosphate + H(+)</text>
        <dbReference type="Rhea" id="RHEA:10912"/>
        <dbReference type="ChEBI" id="CHEBI:15378"/>
        <dbReference type="ChEBI" id="CHEBI:15980"/>
        <dbReference type="ChEBI" id="CHEBI:29032"/>
        <dbReference type="ChEBI" id="CHEBI:30616"/>
        <dbReference type="ChEBI" id="CHEBI:33019"/>
        <dbReference type="ChEBI" id="CHEBI:57966"/>
        <dbReference type="ChEBI" id="CHEBI:456215"/>
        <dbReference type="EC" id="6.3.2.1"/>
    </reaction>
</comment>
<dbReference type="PANTHER" id="PTHR21299">
    <property type="entry name" value="CYTIDYLATE KINASE/PANTOATE-BETA-ALANINE LIGASE"/>
    <property type="match status" value="1"/>
</dbReference>
<dbReference type="PANTHER" id="PTHR21299:SF1">
    <property type="entry name" value="PANTOATE--BETA-ALANINE LIGASE"/>
    <property type="match status" value="1"/>
</dbReference>
<evidence type="ECO:0000256" key="3">
    <source>
        <dbReference type="ARBA" id="ARBA00012219"/>
    </source>
</evidence>
<comment type="pathway">
    <text evidence="1">Cofactor biosynthesis; (R)-pantothenate biosynthesis; (R)-pantothenate from (R)-pantoate and beta-alanine: step 1/1.</text>
</comment>
<dbReference type="InterPro" id="IPR014729">
    <property type="entry name" value="Rossmann-like_a/b/a_fold"/>
</dbReference>
<dbReference type="InterPro" id="IPR042176">
    <property type="entry name" value="Pantoate_ligase_C"/>
</dbReference>
<accession>A0A382ZUL8</accession>
<dbReference type="AlphaFoldDB" id="A0A382ZUL8"/>
<gene>
    <name evidence="9" type="ORF">METZ01_LOCUS451844</name>
</gene>
<keyword evidence="7" id="KW-0067">ATP-binding</keyword>
<comment type="similarity">
    <text evidence="2">Belongs to the pantothenate synthetase family.</text>
</comment>
<dbReference type="EMBL" id="UINC01186666">
    <property type="protein sequence ID" value="SVD98990.1"/>
    <property type="molecule type" value="Genomic_DNA"/>
</dbReference>
<dbReference type="GO" id="GO:0004592">
    <property type="term" value="F:pantoate-beta-alanine ligase activity"/>
    <property type="evidence" value="ECO:0007669"/>
    <property type="project" value="UniProtKB-EC"/>
</dbReference>
<name>A0A382ZUL8_9ZZZZ</name>
<keyword evidence="6" id="KW-0547">Nucleotide-binding</keyword>
<sequence>SEMYPEGFSTHVQETNLSMVLEGKSRPSFFQGVVTVVTKFFNIIQPTHAFFGEKDAQQLLIVKKMVKDMAYPINIIACPIIRENNGLAMSSRNSYLSKTDQKTASIIYRALEKGKNLIISGERNAGLIREKITETLLQEYMLRIDYVSVAEAETLIEISGNISCNILISVAVFLRETRLIDNFIYSISSSK</sequence>
<evidence type="ECO:0000256" key="8">
    <source>
        <dbReference type="ARBA" id="ARBA00048258"/>
    </source>
</evidence>
<evidence type="ECO:0000256" key="5">
    <source>
        <dbReference type="ARBA" id="ARBA00022655"/>
    </source>
</evidence>
<dbReference type="UniPathway" id="UPA00028">
    <property type="reaction ID" value="UER00005"/>
</dbReference>
<dbReference type="SUPFAM" id="SSF52374">
    <property type="entry name" value="Nucleotidylyl transferase"/>
    <property type="match status" value="1"/>
</dbReference>
<evidence type="ECO:0000313" key="9">
    <source>
        <dbReference type="EMBL" id="SVD98990.1"/>
    </source>
</evidence>
<evidence type="ECO:0000256" key="1">
    <source>
        <dbReference type="ARBA" id="ARBA00004990"/>
    </source>
</evidence>
<dbReference type="Gene3D" id="3.30.1300.10">
    <property type="entry name" value="Pantoate-beta-alanine ligase, C-terminal domain"/>
    <property type="match status" value="1"/>
</dbReference>
<dbReference type="Gene3D" id="3.40.50.620">
    <property type="entry name" value="HUPs"/>
    <property type="match status" value="1"/>
</dbReference>
<dbReference type="InterPro" id="IPR003721">
    <property type="entry name" value="Pantoate_ligase"/>
</dbReference>
<keyword evidence="4" id="KW-0436">Ligase</keyword>
<dbReference type="Pfam" id="PF02569">
    <property type="entry name" value="Pantoate_ligase"/>
    <property type="match status" value="1"/>
</dbReference>
<evidence type="ECO:0000256" key="7">
    <source>
        <dbReference type="ARBA" id="ARBA00022840"/>
    </source>
</evidence>
<evidence type="ECO:0000256" key="2">
    <source>
        <dbReference type="ARBA" id="ARBA00009256"/>
    </source>
</evidence>
<evidence type="ECO:0000256" key="4">
    <source>
        <dbReference type="ARBA" id="ARBA00022598"/>
    </source>
</evidence>
<reference evidence="9" key="1">
    <citation type="submission" date="2018-05" db="EMBL/GenBank/DDBJ databases">
        <authorList>
            <person name="Lanie J.A."/>
            <person name="Ng W.-L."/>
            <person name="Kazmierczak K.M."/>
            <person name="Andrzejewski T.M."/>
            <person name="Davidsen T.M."/>
            <person name="Wayne K.J."/>
            <person name="Tettelin H."/>
            <person name="Glass J.I."/>
            <person name="Rusch D."/>
            <person name="Podicherti R."/>
            <person name="Tsui H.-C.T."/>
            <person name="Winkler M.E."/>
        </authorList>
    </citation>
    <scope>NUCLEOTIDE SEQUENCE</scope>
</reference>
<organism evidence="9">
    <name type="scientific">marine metagenome</name>
    <dbReference type="NCBI Taxonomy" id="408172"/>
    <lineage>
        <taxon>unclassified sequences</taxon>
        <taxon>metagenomes</taxon>
        <taxon>ecological metagenomes</taxon>
    </lineage>
</organism>